<accession>A0A4Z2JIM9</accession>
<comment type="caution">
    <text evidence="2">The sequence shown here is derived from an EMBL/GenBank/DDBJ whole genome shotgun (WGS) entry which is preliminary data.</text>
</comment>
<evidence type="ECO:0000256" key="1">
    <source>
        <dbReference type="SAM" id="MobiDB-lite"/>
    </source>
</evidence>
<feature type="compositionally biased region" description="Basic and acidic residues" evidence="1">
    <location>
        <begin position="50"/>
        <end position="62"/>
    </location>
</feature>
<feature type="region of interest" description="Disordered" evidence="1">
    <location>
        <begin position="1"/>
        <end position="73"/>
    </location>
</feature>
<protein>
    <submittedName>
        <fullName evidence="2">Uncharacterized protein</fullName>
    </submittedName>
</protein>
<keyword evidence="3" id="KW-1185">Reference proteome</keyword>
<dbReference type="Proteomes" id="UP000314294">
    <property type="component" value="Unassembled WGS sequence"/>
</dbReference>
<evidence type="ECO:0000313" key="2">
    <source>
        <dbReference type="EMBL" id="TNN89112.1"/>
    </source>
</evidence>
<dbReference type="AlphaFoldDB" id="A0A4Z2JIM9"/>
<gene>
    <name evidence="2" type="ORF">EYF80_000400</name>
</gene>
<name>A0A4Z2JIM9_9TELE</name>
<dbReference type="EMBL" id="SRLO01000002">
    <property type="protein sequence ID" value="TNN89112.1"/>
    <property type="molecule type" value="Genomic_DNA"/>
</dbReference>
<proteinExistence type="predicted"/>
<organism evidence="2 3">
    <name type="scientific">Liparis tanakae</name>
    <name type="common">Tanaka's snailfish</name>
    <dbReference type="NCBI Taxonomy" id="230148"/>
    <lineage>
        <taxon>Eukaryota</taxon>
        <taxon>Metazoa</taxon>
        <taxon>Chordata</taxon>
        <taxon>Craniata</taxon>
        <taxon>Vertebrata</taxon>
        <taxon>Euteleostomi</taxon>
        <taxon>Actinopterygii</taxon>
        <taxon>Neopterygii</taxon>
        <taxon>Teleostei</taxon>
        <taxon>Neoteleostei</taxon>
        <taxon>Acanthomorphata</taxon>
        <taxon>Eupercaria</taxon>
        <taxon>Perciformes</taxon>
        <taxon>Cottioidei</taxon>
        <taxon>Cottales</taxon>
        <taxon>Liparidae</taxon>
        <taxon>Liparis</taxon>
    </lineage>
</organism>
<sequence length="157" mass="17349">MRLVVVNRGKPPLDPRGSTAGALARLPSSPPGLICEERGGCQHSTNINQQRERGKGAEEPRNRHTHTVHAKSNSLCEKETTMGAPFIKAWKAASVPVFHTAAVQQEKRSYCCGTQFIFGILKNVFHITRTRAARSLSVVDRDSFRQKLPPLTFTTAE</sequence>
<reference evidence="2 3" key="1">
    <citation type="submission" date="2019-03" db="EMBL/GenBank/DDBJ databases">
        <title>First draft genome of Liparis tanakae, snailfish: a comprehensive survey of snailfish specific genes.</title>
        <authorList>
            <person name="Kim W."/>
            <person name="Song I."/>
            <person name="Jeong J.-H."/>
            <person name="Kim D."/>
            <person name="Kim S."/>
            <person name="Ryu S."/>
            <person name="Song J.Y."/>
            <person name="Lee S.K."/>
        </authorList>
    </citation>
    <scope>NUCLEOTIDE SEQUENCE [LARGE SCALE GENOMIC DNA]</scope>
    <source>
        <tissue evidence="2">Muscle</tissue>
    </source>
</reference>
<evidence type="ECO:0000313" key="3">
    <source>
        <dbReference type="Proteomes" id="UP000314294"/>
    </source>
</evidence>